<keyword evidence="3" id="KW-1185">Reference proteome</keyword>
<reference evidence="2 3" key="1">
    <citation type="submission" date="2024-01" db="EMBL/GenBank/DDBJ databases">
        <title>A draft genome for the cacao thread blight pathogen Marasmiellus scandens.</title>
        <authorList>
            <person name="Baruah I.K."/>
            <person name="Leung J."/>
            <person name="Bukari Y."/>
            <person name="Amoako-Attah I."/>
            <person name="Meinhardt L.W."/>
            <person name="Bailey B.A."/>
            <person name="Cohen S.P."/>
        </authorList>
    </citation>
    <scope>NUCLEOTIDE SEQUENCE [LARGE SCALE GENOMIC DNA]</scope>
    <source>
        <strain evidence="2 3">GH-19</strain>
    </source>
</reference>
<feature type="compositionally biased region" description="Basic residues" evidence="1">
    <location>
        <begin position="64"/>
        <end position="74"/>
    </location>
</feature>
<accession>A0ABR1IKR3</accession>
<gene>
    <name evidence="2" type="ORF">VKT23_020244</name>
</gene>
<sequence>MCALRIQEVSHDQNDAIDSPYPLDNSPPSSVASSPLSSPPSSRPSSSTPAIRSYTPPFPEKLHKPTRRGKKAGKKVTSTHAPTTHAPESVTIPSKRKKHSHDNRGKNRNRSRDPTEYRTRRATLSRVLQEAVPLPIEEDTLVFVEDSSGYIRKDACDGSRATYSLDDVLAMGFDLFEFQWDASFSTPIVDSGDRVFGTLVENPPDDPDWQTTQQEAADMLEATRDRLDIPDEQKDNRRGDFWAASYGESMGGGQKYPKHLEQAPSNVPILEDLVSLPIFQRLAGWASSAFSTWAPKLYNKYSETMANLRRHNPPFRFNWSTSIFAAATFNFGPQTVTCIHQDYLNYVFGWCAVTALGNYDYRRGGHLILWDLRLVIEFPPGATILIPSAYLRHSNTTIGCGERRYSFTQYTAGGIFRYVEDGFRTRASMPKWERKKKEKAARDEVPAGMNLYSTLDELRAASM</sequence>
<protein>
    <submittedName>
        <fullName evidence="2">Uncharacterized protein</fullName>
    </submittedName>
</protein>
<feature type="compositionally biased region" description="Low complexity" evidence="1">
    <location>
        <begin position="26"/>
        <end position="36"/>
    </location>
</feature>
<organism evidence="2 3">
    <name type="scientific">Marasmiellus scandens</name>
    <dbReference type="NCBI Taxonomy" id="2682957"/>
    <lineage>
        <taxon>Eukaryota</taxon>
        <taxon>Fungi</taxon>
        <taxon>Dikarya</taxon>
        <taxon>Basidiomycota</taxon>
        <taxon>Agaricomycotina</taxon>
        <taxon>Agaricomycetes</taxon>
        <taxon>Agaricomycetidae</taxon>
        <taxon>Agaricales</taxon>
        <taxon>Marasmiineae</taxon>
        <taxon>Omphalotaceae</taxon>
        <taxon>Marasmiellus</taxon>
    </lineage>
</organism>
<dbReference type="Proteomes" id="UP001498398">
    <property type="component" value="Unassembled WGS sequence"/>
</dbReference>
<evidence type="ECO:0000313" key="2">
    <source>
        <dbReference type="EMBL" id="KAK7434337.1"/>
    </source>
</evidence>
<dbReference type="EMBL" id="JBANRG010000126">
    <property type="protein sequence ID" value="KAK7434337.1"/>
    <property type="molecule type" value="Genomic_DNA"/>
</dbReference>
<name>A0ABR1IKR3_9AGAR</name>
<evidence type="ECO:0000313" key="3">
    <source>
        <dbReference type="Proteomes" id="UP001498398"/>
    </source>
</evidence>
<proteinExistence type="predicted"/>
<feature type="compositionally biased region" description="Basic and acidic residues" evidence="1">
    <location>
        <begin position="102"/>
        <end position="119"/>
    </location>
</feature>
<evidence type="ECO:0000256" key="1">
    <source>
        <dbReference type="SAM" id="MobiDB-lite"/>
    </source>
</evidence>
<dbReference type="Gene3D" id="3.60.130.30">
    <property type="match status" value="1"/>
</dbReference>
<feature type="region of interest" description="Disordered" evidence="1">
    <location>
        <begin position="1"/>
        <end position="122"/>
    </location>
</feature>
<comment type="caution">
    <text evidence="2">The sequence shown here is derived from an EMBL/GenBank/DDBJ whole genome shotgun (WGS) entry which is preliminary data.</text>
</comment>